<name>A0A3N4K8L7_9PEZI</name>
<evidence type="ECO:0000256" key="3">
    <source>
        <dbReference type="ARBA" id="ARBA00012759"/>
    </source>
</evidence>
<feature type="compositionally biased region" description="Basic and acidic residues" evidence="8">
    <location>
        <begin position="785"/>
        <end position="796"/>
    </location>
</feature>
<feature type="region of interest" description="Disordered" evidence="8">
    <location>
        <begin position="50"/>
        <end position="91"/>
    </location>
</feature>
<keyword evidence="5" id="KW-0833">Ubl conjugation pathway</keyword>
<dbReference type="STRING" id="1336337.A0A3N4K8L7"/>
<evidence type="ECO:0000313" key="11">
    <source>
        <dbReference type="Proteomes" id="UP000276215"/>
    </source>
</evidence>
<keyword evidence="6" id="KW-0378">Hydrolase</keyword>
<dbReference type="GO" id="GO:0005634">
    <property type="term" value="C:nucleus"/>
    <property type="evidence" value="ECO:0007669"/>
    <property type="project" value="UniProtKB-SubCell"/>
</dbReference>
<feature type="compositionally biased region" description="Basic and acidic residues" evidence="8">
    <location>
        <begin position="809"/>
        <end position="874"/>
    </location>
</feature>
<evidence type="ECO:0000313" key="10">
    <source>
        <dbReference type="EMBL" id="RPB05699.1"/>
    </source>
</evidence>
<accession>A0A3N4K8L7</accession>
<dbReference type="GO" id="GO:0016579">
    <property type="term" value="P:protein deubiquitination"/>
    <property type="evidence" value="ECO:0007669"/>
    <property type="project" value="InterPro"/>
</dbReference>
<evidence type="ECO:0000256" key="4">
    <source>
        <dbReference type="ARBA" id="ARBA00022670"/>
    </source>
</evidence>
<dbReference type="GO" id="GO:0006508">
    <property type="term" value="P:proteolysis"/>
    <property type="evidence" value="ECO:0007669"/>
    <property type="project" value="UniProtKB-KW"/>
</dbReference>
<dbReference type="InterPro" id="IPR050164">
    <property type="entry name" value="Peptidase_C19"/>
</dbReference>
<dbReference type="PANTHER" id="PTHR24006">
    <property type="entry name" value="UBIQUITIN CARBOXYL-TERMINAL HYDROLASE"/>
    <property type="match status" value="1"/>
</dbReference>
<dbReference type="EMBL" id="ML120352">
    <property type="protein sequence ID" value="RPB05699.1"/>
    <property type="molecule type" value="Genomic_DNA"/>
</dbReference>
<feature type="compositionally biased region" description="Basic and acidic residues" evidence="8">
    <location>
        <begin position="658"/>
        <end position="669"/>
    </location>
</feature>
<feature type="domain" description="USP" evidence="9">
    <location>
        <begin position="186"/>
        <end position="596"/>
    </location>
</feature>
<dbReference type="InterPro" id="IPR038765">
    <property type="entry name" value="Papain-like_cys_pep_sf"/>
</dbReference>
<keyword evidence="4" id="KW-0645">Protease</keyword>
<gene>
    <name evidence="10" type="ORF">L873DRAFT_1785426</name>
</gene>
<dbReference type="Proteomes" id="UP000276215">
    <property type="component" value="Unassembled WGS sequence"/>
</dbReference>
<feature type="compositionally biased region" description="Basic and acidic residues" evidence="8">
    <location>
        <begin position="757"/>
        <end position="769"/>
    </location>
</feature>
<keyword evidence="11" id="KW-1185">Reference proteome</keyword>
<proteinExistence type="inferred from homology"/>
<sequence>MIRDFNGRLIGVFVNECPGPFEHPSGRSLRRYCSGTVALSLAMSSLSRLMSKREKRPNPLKKDKPDKPRLFSGDLYGGEEKPRKSLSKSDDSTSTNVLVERFWNYQNIFPTAWGIRSSLPRVSMQVTKIANELAKTGIKVEDKTVERVLRDRYANGNVDRALQLLVMIEDSNDGIVSRVRNDVKMLGAENNGGVTCYLDTLLFAMFARLDAFEAMLYNVFDEEDEKRRKLAALLRLFVNLLRSGHLITTDIISQIQQSIAECGWEEASSHQQQDPSEVFTFITDTLQLPLLTVKVDIAHGGKEIVEDDHKFISERLLNVALPDEGVDSRDPIPLEACLEEYFNGRVDVTRQLERRVTIDTVHSHDMEKASALHIETVDLGSSPNTPVATPTSSQPPPSPAPAPSAPGPSTARKPLLVRTVKVESEIESRDGKLKRSTTLRKEMLLPAWCFFSILPFYTDTLPTPAPKTFAEHFSTKRPVLGLCLKRYSWNTTDGARRDRRRVDIPLQIALPTFVADDEMGGDDDGPLYGNFKLVLQSAVCHRGNSVHSGHYIALVRGEDDKWLRFDDLAYANRISELEPERAFEEESPYLLFYQVQPIEDENSTTTPSVASTMDYPQEKRWSIIPGGSGGSSTPDLGVNRSSAEFNGDEPPTFSDPPVYEKHDSLEHCHSPPPPYIVESKTSPQPSPTRPSPTTPIPTVSYKSLLDPESGLRPTSRSNKRPGSKDGPSVARSSSRRSKSEMSDKRSSWASALMTRARSQDKEKGRKSSEWVRIGTPLSGDGWSSSRDERRESESSSREAVVVVVDGDDRDSVRSKGEEQGLKDAVSKVMDKKEGKEKEKDKEKEKGKGKDKGKGKEIVKRKGSRDKDMRECVIQ</sequence>
<feature type="compositionally biased region" description="Basic and acidic residues" evidence="8">
    <location>
        <begin position="56"/>
        <end position="69"/>
    </location>
</feature>
<dbReference type="InterPro" id="IPR001394">
    <property type="entry name" value="Peptidase_C19_UCH"/>
</dbReference>
<dbReference type="PROSITE" id="PS50235">
    <property type="entry name" value="USP_3"/>
    <property type="match status" value="1"/>
</dbReference>
<protein>
    <recommendedName>
        <fullName evidence="3">ubiquitinyl hydrolase 1</fullName>
        <ecNumber evidence="3">3.4.19.12</ecNumber>
    </recommendedName>
</protein>
<dbReference type="SUPFAM" id="SSF54001">
    <property type="entry name" value="Cysteine proteinases"/>
    <property type="match status" value="1"/>
</dbReference>
<keyword evidence="7" id="KW-0788">Thiol protease</keyword>
<organism evidence="10 11">
    <name type="scientific">Choiromyces venosus 120613-1</name>
    <dbReference type="NCBI Taxonomy" id="1336337"/>
    <lineage>
        <taxon>Eukaryota</taxon>
        <taxon>Fungi</taxon>
        <taxon>Dikarya</taxon>
        <taxon>Ascomycota</taxon>
        <taxon>Pezizomycotina</taxon>
        <taxon>Pezizomycetes</taxon>
        <taxon>Pezizales</taxon>
        <taxon>Tuberaceae</taxon>
        <taxon>Choiromyces</taxon>
    </lineage>
</organism>
<evidence type="ECO:0000259" key="9">
    <source>
        <dbReference type="PROSITE" id="PS50235"/>
    </source>
</evidence>
<reference evidence="10 11" key="1">
    <citation type="journal article" date="2018" name="Nat. Ecol. Evol.">
        <title>Pezizomycetes genomes reveal the molecular basis of ectomycorrhizal truffle lifestyle.</title>
        <authorList>
            <person name="Murat C."/>
            <person name="Payen T."/>
            <person name="Noel B."/>
            <person name="Kuo A."/>
            <person name="Morin E."/>
            <person name="Chen J."/>
            <person name="Kohler A."/>
            <person name="Krizsan K."/>
            <person name="Balestrini R."/>
            <person name="Da Silva C."/>
            <person name="Montanini B."/>
            <person name="Hainaut M."/>
            <person name="Levati E."/>
            <person name="Barry K.W."/>
            <person name="Belfiori B."/>
            <person name="Cichocki N."/>
            <person name="Clum A."/>
            <person name="Dockter R.B."/>
            <person name="Fauchery L."/>
            <person name="Guy J."/>
            <person name="Iotti M."/>
            <person name="Le Tacon F."/>
            <person name="Lindquist E.A."/>
            <person name="Lipzen A."/>
            <person name="Malagnac F."/>
            <person name="Mello A."/>
            <person name="Molinier V."/>
            <person name="Miyauchi S."/>
            <person name="Poulain J."/>
            <person name="Riccioni C."/>
            <person name="Rubini A."/>
            <person name="Sitrit Y."/>
            <person name="Splivallo R."/>
            <person name="Traeger S."/>
            <person name="Wang M."/>
            <person name="Zifcakova L."/>
            <person name="Wipf D."/>
            <person name="Zambonelli A."/>
            <person name="Paolocci F."/>
            <person name="Nowrousian M."/>
            <person name="Ottonello S."/>
            <person name="Baldrian P."/>
            <person name="Spatafora J.W."/>
            <person name="Henrissat B."/>
            <person name="Nagy L.G."/>
            <person name="Aury J.M."/>
            <person name="Wincker P."/>
            <person name="Grigoriev I.V."/>
            <person name="Bonfante P."/>
            <person name="Martin F.M."/>
        </authorList>
    </citation>
    <scope>NUCLEOTIDE SEQUENCE [LARGE SCALE GENOMIC DNA]</scope>
    <source>
        <strain evidence="10 11">120613-1</strain>
    </source>
</reference>
<evidence type="ECO:0000256" key="6">
    <source>
        <dbReference type="ARBA" id="ARBA00022801"/>
    </source>
</evidence>
<evidence type="ECO:0000256" key="2">
    <source>
        <dbReference type="ARBA" id="ARBA00009085"/>
    </source>
</evidence>
<evidence type="ECO:0000256" key="7">
    <source>
        <dbReference type="ARBA" id="ARBA00022807"/>
    </source>
</evidence>
<feature type="compositionally biased region" description="Pro residues" evidence="8">
    <location>
        <begin position="684"/>
        <end position="695"/>
    </location>
</feature>
<feature type="region of interest" description="Disordered" evidence="8">
    <location>
        <begin position="378"/>
        <end position="414"/>
    </location>
</feature>
<dbReference type="OrthoDB" id="6287070at2759"/>
<dbReference type="AlphaFoldDB" id="A0A3N4K8L7"/>
<dbReference type="GO" id="GO:0004843">
    <property type="term" value="F:cysteine-type deubiquitinase activity"/>
    <property type="evidence" value="ECO:0007669"/>
    <property type="project" value="UniProtKB-EC"/>
</dbReference>
<dbReference type="InterPro" id="IPR028889">
    <property type="entry name" value="USP"/>
</dbReference>
<dbReference type="GO" id="GO:0005829">
    <property type="term" value="C:cytosol"/>
    <property type="evidence" value="ECO:0007669"/>
    <property type="project" value="TreeGrafter"/>
</dbReference>
<feature type="region of interest" description="Disordered" evidence="8">
    <location>
        <begin position="601"/>
        <end position="874"/>
    </location>
</feature>
<feature type="compositionally biased region" description="Pro residues" evidence="8">
    <location>
        <begin position="393"/>
        <end position="406"/>
    </location>
</feature>
<dbReference type="EC" id="3.4.19.12" evidence="3"/>
<evidence type="ECO:0000256" key="8">
    <source>
        <dbReference type="SAM" id="MobiDB-lite"/>
    </source>
</evidence>
<comment type="similarity">
    <text evidence="2">Belongs to the peptidase C19 family.</text>
</comment>
<dbReference type="PANTHER" id="PTHR24006:SF722">
    <property type="entry name" value="UBIQUITIN CARBOXYL-TERMINAL HYDROLASE 48"/>
    <property type="match status" value="1"/>
</dbReference>
<evidence type="ECO:0000256" key="1">
    <source>
        <dbReference type="ARBA" id="ARBA00000707"/>
    </source>
</evidence>
<dbReference type="Gene3D" id="3.90.70.10">
    <property type="entry name" value="Cysteine proteinases"/>
    <property type="match status" value="2"/>
</dbReference>
<evidence type="ECO:0000256" key="5">
    <source>
        <dbReference type="ARBA" id="ARBA00022786"/>
    </source>
</evidence>
<feature type="compositionally biased region" description="Basic and acidic residues" evidence="8">
    <location>
        <begin position="78"/>
        <end position="91"/>
    </location>
</feature>
<comment type="catalytic activity">
    <reaction evidence="1">
        <text>Thiol-dependent hydrolysis of ester, thioester, amide, peptide and isopeptide bonds formed by the C-terminal Gly of ubiquitin (a 76-residue protein attached to proteins as an intracellular targeting signal).</text>
        <dbReference type="EC" id="3.4.19.12"/>
    </reaction>
</comment>
<feature type="compositionally biased region" description="Basic and acidic residues" evidence="8">
    <location>
        <begin position="737"/>
        <end position="746"/>
    </location>
</feature>
<dbReference type="Pfam" id="PF00443">
    <property type="entry name" value="UCH"/>
    <property type="match status" value="1"/>
</dbReference>